<reference evidence="1 2" key="1">
    <citation type="submission" date="2022-12" db="EMBL/GenBank/DDBJ databases">
        <title>Chromosome-scale assembly of the Ensete ventricosum genome.</title>
        <authorList>
            <person name="Dussert Y."/>
            <person name="Stocks J."/>
            <person name="Wendawek A."/>
            <person name="Woldeyes F."/>
            <person name="Nichols R.A."/>
            <person name="Borrell J.S."/>
        </authorList>
    </citation>
    <scope>NUCLEOTIDE SEQUENCE [LARGE SCALE GENOMIC DNA]</scope>
    <source>
        <strain evidence="2">cv. Maze</strain>
        <tissue evidence="1">Seeds</tissue>
    </source>
</reference>
<accession>A0AAV8PUW0</accession>
<dbReference type="EMBL" id="JAQQAF010000009">
    <property type="protein sequence ID" value="KAJ8458907.1"/>
    <property type="molecule type" value="Genomic_DNA"/>
</dbReference>
<protein>
    <submittedName>
        <fullName evidence="1">Uncharacterized protein</fullName>
    </submittedName>
</protein>
<dbReference type="AlphaFoldDB" id="A0AAV8PUW0"/>
<evidence type="ECO:0000313" key="2">
    <source>
        <dbReference type="Proteomes" id="UP001222027"/>
    </source>
</evidence>
<comment type="caution">
    <text evidence="1">The sequence shown here is derived from an EMBL/GenBank/DDBJ whole genome shotgun (WGS) entry which is preliminary data.</text>
</comment>
<name>A0AAV8PUW0_ENSVE</name>
<keyword evidence="2" id="KW-1185">Reference proteome</keyword>
<organism evidence="1 2">
    <name type="scientific">Ensete ventricosum</name>
    <name type="common">Abyssinian banana</name>
    <name type="synonym">Musa ensete</name>
    <dbReference type="NCBI Taxonomy" id="4639"/>
    <lineage>
        <taxon>Eukaryota</taxon>
        <taxon>Viridiplantae</taxon>
        <taxon>Streptophyta</taxon>
        <taxon>Embryophyta</taxon>
        <taxon>Tracheophyta</taxon>
        <taxon>Spermatophyta</taxon>
        <taxon>Magnoliopsida</taxon>
        <taxon>Liliopsida</taxon>
        <taxon>Zingiberales</taxon>
        <taxon>Musaceae</taxon>
        <taxon>Ensete</taxon>
    </lineage>
</organism>
<gene>
    <name evidence="1" type="ORF">OPV22_031833</name>
</gene>
<sequence length="142" mass="15559">MIRTARNVIKQKEDHTKTATINYISNAIEASTASDRASWWASSRNCCEKEKVSSDLAIAVDMQDIISTVRFLIITREPSGKRNPPLEPFWPFSGETLDSCLSTLGGLAILRPRCFDSPLVDTFPSSCAIEAISGMVGESVAF</sequence>
<dbReference type="Proteomes" id="UP001222027">
    <property type="component" value="Unassembled WGS sequence"/>
</dbReference>
<proteinExistence type="predicted"/>
<evidence type="ECO:0000313" key="1">
    <source>
        <dbReference type="EMBL" id="KAJ8458907.1"/>
    </source>
</evidence>